<dbReference type="InterPro" id="IPR050425">
    <property type="entry name" value="NAD(P)_dehydrat-like"/>
</dbReference>
<reference evidence="2" key="1">
    <citation type="submission" date="2015-06" db="UniProtKB">
        <authorList>
            <consortium name="EnsemblPlants"/>
        </authorList>
    </citation>
    <scope>IDENTIFICATION</scope>
</reference>
<keyword evidence="1" id="KW-0560">Oxidoreductase</keyword>
<dbReference type="AlphaFoldDB" id="M8C5Y7"/>
<dbReference type="GO" id="GO:0016616">
    <property type="term" value="F:oxidoreductase activity, acting on the CH-OH group of donors, NAD or NADP as acceptor"/>
    <property type="evidence" value="ECO:0007669"/>
    <property type="project" value="TreeGrafter"/>
</dbReference>
<dbReference type="PANTHER" id="PTHR10366:SF369">
    <property type="entry name" value="CINNAMOYL-COA REDUCTASE-LIKE PROTEIN"/>
    <property type="match status" value="1"/>
</dbReference>
<evidence type="ECO:0000313" key="2">
    <source>
        <dbReference type="EnsemblPlants" id="EMT22432"/>
    </source>
</evidence>
<organism evidence="2">
    <name type="scientific">Aegilops tauschii</name>
    <name type="common">Tausch's goatgrass</name>
    <name type="synonym">Aegilops squarrosa</name>
    <dbReference type="NCBI Taxonomy" id="37682"/>
    <lineage>
        <taxon>Eukaryota</taxon>
        <taxon>Viridiplantae</taxon>
        <taxon>Streptophyta</taxon>
        <taxon>Embryophyta</taxon>
        <taxon>Tracheophyta</taxon>
        <taxon>Spermatophyta</taxon>
        <taxon>Magnoliopsida</taxon>
        <taxon>Liliopsida</taxon>
        <taxon>Poales</taxon>
        <taxon>Poaceae</taxon>
        <taxon>BOP clade</taxon>
        <taxon>Pooideae</taxon>
        <taxon>Triticodae</taxon>
        <taxon>Triticeae</taxon>
        <taxon>Triticinae</taxon>
        <taxon>Aegilops</taxon>
    </lineage>
</organism>
<dbReference type="SUPFAM" id="SSF51735">
    <property type="entry name" value="NAD(P)-binding Rossmann-fold domains"/>
    <property type="match status" value="1"/>
</dbReference>
<protein>
    <submittedName>
        <fullName evidence="2">Dihydroflavonol-4-reductase</fullName>
    </submittedName>
</protein>
<dbReference type="InterPro" id="IPR036291">
    <property type="entry name" value="NAD(P)-bd_dom_sf"/>
</dbReference>
<name>M8C5Y7_AEGTA</name>
<dbReference type="Gene3D" id="3.40.50.720">
    <property type="entry name" value="NAD(P)-binding Rossmann-like Domain"/>
    <property type="match status" value="1"/>
</dbReference>
<sequence>MASSTSPRPAPSTASWTPSTGSHLSCFVAAEGEGVGGAGRGRDAQRAARRQGCRGMRRVVVTSVVSAVVPSPGWPAGEGLDEHCWTNIDYCDQNRAWYPASNTLAEKAAWKFEEENGLHVVVVNPGTILGSMIPPRINASMAIFLHLLEGPSMLKVG</sequence>
<dbReference type="PANTHER" id="PTHR10366">
    <property type="entry name" value="NAD DEPENDENT EPIMERASE/DEHYDRATASE"/>
    <property type="match status" value="1"/>
</dbReference>
<proteinExistence type="predicted"/>
<evidence type="ECO:0000256" key="1">
    <source>
        <dbReference type="ARBA" id="ARBA00023002"/>
    </source>
</evidence>
<dbReference type="EnsemblPlants" id="EMT22432">
    <property type="protein sequence ID" value="EMT22432"/>
    <property type="gene ID" value="F775_33044"/>
</dbReference>
<accession>M8C5Y7</accession>